<organism evidence="1 2">
    <name type="scientific">Leucogyrophana mollusca</name>
    <dbReference type="NCBI Taxonomy" id="85980"/>
    <lineage>
        <taxon>Eukaryota</taxon>
        <taxon>Fungi</taxon>
        <taxon>Dikarya</taxon>
        <taxon>Basidiomycota</taxon>
        <taxon>Agaricomycotina</taxon>
        <taxon>Agaricomycetes</taxon>
        <taxon>Agaricomycetidae</taxon>
        <taxon>Boletales</taxon>
        <taxon>Boletales incertae sedis</taxon>
        <taxon>Leucogyrophana</taxon>
    </lineage>
</organism>
<gene>
    <name evidence="1" type="ORF">BV22DRAFT_1002592</name>
</gene>
<proteinExistence type="predicted"/>
<comment type="caution">
    <text evidence="1">The sequence shown here is derived from an EMBL/GenBank/DDBJ whole genome shotgun (WGS) entry which is preliminary data.</text>
</comment>
<dbReference type="Proteomes" id="UP000790709">
    <property type="component" value="Unassembled WGS sequence"/>
</dbReference>
<keyword evidence="2" id="KW-1185">Reference proteome</keyword>
<reference evidence="1" key="1">
    <citation type="journal article" date="2021" name="New Phytol.">
        <title>Evolutionary innovations through gain and loss of genes in the ectomycorrhizal Boletales.</title>
        <authorList>
            <person name="Wu G."/>
            <person name="Miyauchi S."/>
            <person name="Morin E."/>
            <person name="Kuo A."/>
            <person name="Drula E."/>
            <person name="Varga T."/>
            <person name="Kohler A."/>
            <person name="Feng B."/>
            <person name="Cao Y."/>
            <person name="Lipzen A."/>
            <person name="Daum C."/>
            <person name="Hundley H."/>
            <person name="Pangilinan J."/>
            <person name="Johnson J."/>
            <person name="Barry K."/>
            <person name="LaButti K."/>
            <person name="Ng V."/>
            <person name="Ahrendt S."/>
            <person name="Min B."/>
            <person name="Choi I.G."/>
            <person name="Park H."/>
            <person name="Plett J.M."/>
            <person name="Magnuson J."/>
            <person name="Spatafora J.W."/>
            <person name="Nagy L.G."/>
            <person name="Henrissat B."/>
            <person name="Grigoriev I.V."/>
            <person name="Yang Z.L."/>
            <person name="Xu J."/>
            <person name="Martin F.M."/>
        </authorList>
    </citation>
    <scope>NUCLEOTIDE SEQUENCE</scope>
    <source>
        <strain evidence="1">KUC20120723A-06</strain>
    </source>
</reference>
<dbReference type="EMBL" id="MU266341">
    <property type="protein sequence ID" value="KAH7929471.1"/>
    <property type="molecule type" value="Genomic_DNA"/>
</dbReference>
<protein>
    <submittedName>
        <fullName evidence="1">Uncharacterized protein</fullName>
    </submittedName>
</protein>
<sequence length="1131" mass="122191">MANARLLMPTVRSTSQSSLSSPVSPTPPTRSPRIKPTPARLIRSRSGSASATLSSSPDPNAFQFPVQDTGSAWLGKPYKFELVPDAESLQLTGYQMYAVEKWIVERTRPVTVLTVYTGDPQHTITVTALSPISTLTPAEAQIEWNSAVHHLRRDGARPKQTPLGTLMVTSLAHFRSDYTIVHIPNGDFLAARERLYTNINLLRMGCSGRSALTLEEPSETTKDRFKSTYFLSESPAAPIRLKSHSRHHTRAYSQPVTTLASALADPSNTSFHSPSSSSPSLPQRHPLFSATVLELVKLLQTSLAVCGMFPTTYGLLFDGLLCDTTVEGLQGWVAEFGEHCGNVEATERVADPTIVAALLSFVLATRNKLAAIGYAHVVPKDPFIHPQTFLAALSAYSQATTGPQSSSSTPLLPHLSTPLMGHSGPNFASVHTSPGATAGPTHVSPQLGPAQISTAPTQGLTYLSPELSKALTSAHDQKLRPADSRRVHRVLLSKLDREDNTDTEMSSEGEHVRPKRKGIGGSGGHLLMSGIENLASGFVGRGVGGAGGVSAPTADLGVFVRAVVGKGDREKGDKERGGAGDKGGDKDKDKADEGEKEKERIGGCLRALWSGKVDLVLKMRERAEGGKVEKDRNRDKKDTVKAKDKDKEKDRERLTSSDIDHDDSAPAGPAVSERVDGGKSNTEDDFAFGGVWSGRVQKKLELWAGINRSKRSVDLNLSPAKSGGRMSAVPVSAHSSSSGTGLPVYPEPRGLGLPSVIVSTDGGDEEDLLSSGQVSPISESRTHNPFTLGLESAEASSAYLGTVPEGAGSASEYDKRVSAFLMRRPQKAREESRVSSWSDPVSAWEGEDGMGRRGRGKAEGKKSTLGEGVDGDSDAEAKRRIWGRSVRRRHSFQAISTFKDIRVLRTEWMRTDVDLCGQLLVMRRREAHLQSVLACLEHLSTSLSSTNASLRSDYHAHQPLLSSLGTQTELLQQIEAARDAADAVTQQVQALEYESIQFRVDELWHTATPPREKVLELREKVFGMGGRRLVGGARVQWTLDGQERTVDAWGRTESEAEEEKRAGAGIVEVDVEDEEMEEAGVVEHTAMKPMWLLRFFTSWGARWGSSAGKTTEAVEVPALGTETSQSSAPHS</sequence>
<evidence type="ECO:0000313" key="1">
    <source>
        <dbReference type="EMBL" id="KAH7929471.1"/>
    </source>
</evidence>
<evidence type="ECO:0000313" key="2">
    <source>
        <dbReference type="Proteomes" id="UP000790709"/>
    </source>
</evidence>
<name>A0ACB8BVB2_9AGAM</name>
<accession>A0ACB8BVB2</accession>